<comment type="subcellular location">
    <subcellularLocation>
        <location evidence="1">Cell inner membrane</location>
        <topology evidence="1">Multi-pass membrane protein</topology>
    </subcellularLocation>
</comment>
<dbReference type="AlphaFoldDB" id="A0AAE3FMV0"/>
<keyword evidence="3" id="KW-1003">Cell membrane</keyword>
<feature type="transmembrane region" description="Helical" evidence="8">
    <location>
        <begin position="349"/>
        <end position="369"/>
    </location>
</feature>
<keyword evidence="5 8" id="KW-0812">Transmembrane</keyword>
<evidence type="ECO:0000256" key="7">
    <source>
        <dbReference type="ARBA" id="ARBA00023136"/>
    </source>
</evidence>
<keyword evidence="6 8" id="KW-1133">Transmembrane helix</keyword>
<dbReference type="InterPro" id="IPR007272">
    <property type="entry name" value="Sulf_transp_TsuA/YedE"/>
</dbReference>
<feature type="transmembrane region" description="Helical" evidence="8">
    <location>
        <begin position="43"/>
        <end position="65"/>
    </location>
</feature>
<keyword evidence="7 8" id="KW-0472">Membrane</keyword>
<feature type="transmembrane region" description="Helical" evidence="8">
    <location>
        <begin position="113"/>
        <end position="131"/>
    </location>
</feature>
<feature type="transmembrane region" description="Helical" evidence="8">
    <location>
        <begin position="171"/>
        <end position="189"/>
    </location>
</feature>
<accession>A0AAE3FMV0</accession>
<evidence type="ECO:0000256" key="2">
    <source>
        <dbReference type="ARBA" id="ARBA00022448"/>
    </source>
</evidence>
<evidence type="ECO:0000256" key="3">
    <source>
        <dbReference type="ARBA" id="ARBA00022475"/>
    </source>
</evidence>
<evidence type="ECO:0000256" key="4">
    <source>
        <dbReference type="ARBA" id="ARBA00022519"/>
    </source>
</evidence>
<dbReference type="PANTHER" id="PTHR30574">
    <property type="entry name" value="INNER MEMBRANE PROTEIN YEDE"/>
    <property type="match status" value="1"/>
</dbReference>
<dbReference type="EMBL" id="JZWS02000006">
    <property type="protein sequence ID" value="MCL7344291.1"/>
    <property type="molecule type" value="Genomic_DNA"/>
</dbReference>
<evidence type="ECO:0000256" key="6">
    <source>
        <dbReference type="ARBA" id="ARBA00022989"/>
    </source>
</evidence>
<evidence type="ECO:0000256" key="1">
    <source>
        <dbReference type="ARBA" id="ARBA00004429"/>
    </source>
</evidence>
<comment type="caution">
    <text evidence="9">The sequence shown here is derived from an EMBL/GenBank/DDBJ whole genome shotgun (WGS) entry which is preliminary data.</text>
</comment>
<dbReference type="Pfam" id="PF04143">
    <property type="entry name" value="Sulf_transp"/>
    <property type="match status" value="1"/>
</dbReference>
<keyword evidence="2" id="KW-0813">Transport</keyword>
<feature type="transmembrane region" description="Helical" evidence="8">
    <location>
        <begin position="252"/>
        <end position="275"/>
    </location>
</feature>
<evidence type="ECO:0000313" key="9">
    <source>
        <dbReference type="EMBL" id="MCL7344291.1"/>
    </source>
</evidence>
<keyword evidence="4" id="KW-0997">Cell inner membrane</keyword>
<feature type="transmembrane region" description="Helical" evidence="8">
    <location>
        <begin position="6"/>
        <end position="28"/>
    </location>
</feature>
<feature type="transmembrane region" description="Helical" evidence="8">
    <location>
        <begin position="381"/>
        <end position="406"/>
    </location>
</feature>
<protein>
    <submittedName>
        <fullName evidence="9">YeeE/YedE family protein</fullName>
    </submittedName>
</protein>
<sequence length="409" mass="44656">MITYTAPMWVGLLIGFIVGAAAEIWGIANPETLIRLAKWEDRLFVICIALGLAIATPVIYGLYALGVGFHWSPKPLYVIGILIGGLLFGAGLALSGYFPGSIWMALGEGRRDAIYAVFGAILGAATWTALFQTSVGQWLVSTLNFGSLVIGGKKISPFVIQPLDGLTRLDLFGIAVVYAVAMFLVAYYVPRYKGGTRSCLRENIEKRMTPIEVEKHKDTAMYLTDGALPYESGSTAQKLNEYYATESNVTRWFMVSVAGIVGLTVVLEMFLHQIFGESTTDSWIAGMLFFPNFKYSQIVFKGIGWEPFSDIGTLMGSFFSAIFLTRRFTAFRNIIPPSWAKRFGYNSAVRFLGSFGGTYLMLLGARMAGGCASGHILSGDLQMALSGLEFTAAVFASMLITARIVYGKR</sequence>
<feature type="transmembrane region" description="Helical" evidence="8">
    <location>
        <begin position="311"/>
        <end position="328"/>
    </location>
</feature>
<evidence type="ECO:0000256" key="5">
    <source>
        <dbReference type="ARBA" id="ARBA00022692"/>
    </source>
</evidence>
<evidence type="ECO:0000256" key="8">
    <source>
        <dbReference type="SAM" id="Phobius"/>
    </source>
</evidence>
<dbReference type="GO" id="GO:0005886">
    <property type="term" value="C:plasma membrane"/>
    <property type="evidence" value="ECO:0007669"/>
    <property type="project" value="UniProtKB-SubCell"/>
</dbReference>
<proteinExistence type="predicted"/>
<organism evidence="9">
    <name type="scientific">Candidatus Aramenus sulfurataquae</name>
    <dbReference type="NCBI Taxonomy" id="1326980"/>
    <lineage>
        <taxon>Archaea</taxon>
        <taxon>Thermoproteota</taxon>
        <taxon>Thermoprotei</taxon>
        <taxon>Sulfolobales</taxon>
        <taxon>Sulfolobaceae</taxon>
        <taxon>Candidatus Aramenus</taxon>
    </lineage>
</organism>
<gene>
    <name evidence="9" type="ORF">TQ35_006945</name>
</gene>
<name>A0AAE3FMV0_9CREN</name>
<dbReference type="PANTHER" id="PTHR30574:SF1">
    <property type="entry name" value="SULPHUR TRANSPORT DOMAIN-CONTAINING PROTEIN"/>
    <property type="match status" value="1"/>
</dbReference>
<feature type="transmembrane region" description="Helical" evidence="8">
    <location>
        <begin position="77"/>
        <end position="106"/>
    </location>
</feature>
<reference evidence="9" key="1">
    <citation type="submission" date="2022-05" db="EMBL/GenBank/DDBJ databases">
        <title>Metagenome Sequencing of an Archaeal-Dominated Microbial Community from a Hot Spring at the Los Azufres Geothermal Field, Mexico.</title>
        <authorList>
            <person name="Marin-Paredes R."/>
            <person name="Martinez-Romero E."/>
            <person name="Servin-Garciduenas L.E."/>
        </authorList>
    </citation>
    <scope>NUCLEOTIDE SEQUENCE</scope>
    <source>
        <strain evidence="9">AZ1-454</strain>
    </source>
</reference>